<sequence length="40" mass="4854">MTYIFNYHHVTFHTLILHTKPYEPIAKNTLLFFSSIRSRD</sequence>
<accession>A0A382SLI5</accession>
<evidence type="ECO:0000313" key="1">
    <source>
        <dbReference type="EMBL" id="SVD09771.1"/>
    </source>
</evidence>
<dbReference type="EMBL" id="UINC01129405">
    <property type="protein sequence ID" value="SVD09771.1"/>
    <property type="molecule type" value="Genomic_DNA"/>
</dbReference>
<protein>
    <submittedName>
        <fullName evidence="1">Uncharacterized protein</fullName>
    </submittedName>
</protein>
<reference evidence="1" key="1">
    <citation type="submission" date="2018-05" db="EMBL/GenBank/DDBJ databases">
        <authorList>
            <person name="Lanie J.A."/>
            <person name="Ng W.-L."/>
            <person name="Kazmierczak K.M."/>
            <person name="Andrzejewski T.M."/>
            <person name="Davidsen T.M."/>
            <person name="Wayne K.J."/>
            <person name="Tettelin H."/>
            <person name="Glass J.I."/>
            <person name="Rusch D."/>
            <person name="Podicherti R."/>
            <person name="Tsui H.-C.T."/>
            <person name="Winkler M.E."/>
        </authorList>
    </citation>
    <scope>NUCLEOTIDE SEQUENCE</scope>
</reference>
<proteinExistence type="predicted"/>
<feature type="non-terminal residue" evidence="1">
    <location>
        <position position="40"/>
    </location>
</feature>
<dbReference type="AlphaFoldDB" id="A0A382SLI5"/>
<organism evidence="1">
    <name type="scientific">marine metagenome</name>
    <dbReference type="NCBI Taxonomy" id="408172"/>
    <lineage>
        <taxon>unclassified sequences</taxon>
        <taxon>metagenomes</taxon>
        <taxon>ecological metagenomes</taxon>
    </lineage>
</organism>
<gene>
    <name evidence="1" type="ORF">METZ01_LOCUS362625</name>
</gene>
<name>A0A382SLI5_9ZZZZ</name>